<accession>A0ABP7GZS8</accession>
<dbReference type="Proteomes" id="UP001500748">
    <property type="component" value="Unassembled WGS sequence"/>
</dbReference>
<dbReference type="EMBL" id="BAABDU010000006">
    <property type="protein sequence ID" value="GAA3778042.1"/>
    <property type="molecule type" value="Genomic_DNA"/>
</dbReference>
<gene>
    <name evidence="1" type="ORF">GCM10022423_37180</name>
</gene>
<keyword evidence="2" id="KW-1185">Reference proteome</keyword>
<organism evidence="1 2">
    <name type="scientific">Flavobacterium ginsengiterrae</name>
    <dbReference type="NCBI Taxonomy" id="871695"/>
    <lineage>
        <taxon>Bacteria</taxon>
        <taxon>Pseudomonadati</taxon>
        <taxon>Bacteroidota</taxon>
        <taxon>Flavobacteriia</taxon>
        <taxon>Flavobacteriales</taxon>
        <taxon>Flavobacteriaceae</taxon>
        <taxon>Flavobacterium</taxon>
    </lineage>
</organism>
<protein>
    <submittedName>
        <fullName evidence="1">Uncharacterized protein</fullName>
    </submittedName>
</protein>
<sequence>MSTTAVVAEADAAGVVPGLLVCFPAGKDFFLGFISCEYELPHPIVRKNDIKTILNKFVCKGLNTIFVKLWLVF</sequence>
<proteinExistence type="predicted"/>
<evidence type="ECO:0000313" key="1">
    <source>
        <dbReference type="EMBL" id="GAA3778042.1"/>
    </source>
</evidence>
<reference evidence="2" key="1">
    <citation type="journal article" date="2019" name="Int. J. Syst. Evol. Microbiol.">
        <title>The Global Catalogue of Microorganisms (GCM) 10K type strain sequencing project: providing services to taxonomists for standard genome sequencing and annotation.</title>
        <authorList>
            <consortium name="The Broad Institute Genomics Platform"/>
            <consortium name="The Broad Institute Genome Sequencing Center for Infectious Disease"/>
            <person name="Wu L."/>
            <person name="Ma J."/>
        </authorList>
    </citation>
    <scope>NUCLEOTIDE SEQUENCE [LARGE SCALE GENOMIC DNA]</scope>
    <source>
        <strain evidence="2">JCM 17337</strain>
    </source>
</reference>
<name>A0ABP7GZS8_9FLAO</name>
<comment type="caution">
    <text evidence="1">The sequence shown here is derived from an EMBL/GenBank/DDBJ whole genome shotgun (WGS) entry which is preliminary data.</text>
</comment>
<evidence type="ECO:0000313" key="2">
    <source>
        <dbReference type="Proteomes" id="UP001500748"/>
    </source>
</evidence>